<keyword evidence="2" id="KW-1185">Reference proteome</keyword>
<evidence type="ECO:0000313" key="1">
    <source>
        <dbReference type="EMBL" id="PMD56051.1"/>
    </source>
</evidence>
<dbReference type="AlphaFoldDB" id="A0A2J6SZ51"/>
<dbReference type="GeneID" id="36596723"/>
<reference evidence="1 2" key="1">
    <citation type="submission" date="2016-04" db="EMBL/GenBank/DDBJ databases">
        <title>A degradative enzymes factory behind the ericoid mycorrhizal symbiosis.</title>
        <authorList>
            <consortium name="DOE Joint Genome Institute"/>
            <person name="Martino E."/>
            <person name="Morin E."/>
            <person name="Grelet G."/>
            <person name="Kuo A."/>
            <person name="Kohler A."/>
            <person name="Daghino S."/>
            <person name="Barry K."/>
            <person name="Choi C."/>
            <person name="Cichocki N."/>
            <person name="Clum A."/>
            <person name="Copeland A."/>
            <person name="Hainaut M."/>
            <person name="Haridas S."/>
            <person name="Labutti K."/>
            <person name="Lindquist E."/>
            <person name="Lipzen A."/>
            <person name="Khouja H.-R."/>
            <person name="Murat C."/>
            <person name="Ohm R."/>
            <person name="Olson A."/>
            <person name="Spatafora J."/>
            <person name="Veneault-Fourrey C."/>
            <person name="Henrissat B."/>
            <person name="Grigoriev I."/>
            <person name="Martin F."/>
            <person name="Perotto S."/>
        </authorList>
    </citation>
    <scope>NUCLEOTIDE SEQUENCE [LARGE SCALE GENOMIC DNA]</scope>
    <source>
        <strain evidence="1 2">E</strain>
    </source>
</reference>
<dbReference type="Proteomes" id="UP000235371">
    <property type="component" value="Unassembled WGS sequence"/>
</dbReference>
<gene>
    <name evidence="1" type="ORF">K444DRAFT_72546</name>
</gene>
<organism evidence="1 2">
    <name type="scientific">Hyaloscypha bicolor E</name>
    <dbReference type="NCBI Taxonomy" id="1095630"/>
    <lineage>
        <taxon>Eukaryota</taxon>
        <taxon>Fungi</taxon>
        <taxon>Dikarya</taxon>
        <taxon>Ascomycota</taxon>
        <taxon>Pezizomycotina</taxon>
        <taxon>Leotiomycetes</taxon>
        <taxon>Helotiales</taxon>
        <taxon>Hyaloscyphaceae</taxon>
        <taxon>Hyaloscypha</taxon>
        <taxon>Hyaloscypha bicolor</taxon>
    </lineage>
</organism>
<proteinExistence type="predicted"/>
<sequence>MRRSSCSGSSRFPVKLLPPPLLAFCLTEGLQTEGFLPPITEGVHIEYASEGERCMNCILPRRVVLEPRKERTVRRAFTGARFRASCIREPMLS</sequence>
<accession>A0A2J6SZ51</accession>
<dbReference type="RefSeq" id="XP_024732955.1">
    <property type="nucleotide sequence ID" value="XM_024888647.1"/>
</dbReference>
<name>A0A2J6SZ51_9HELO</name>
<protein>
    <submittedName>
        <fullName evidence="1">Uncharacterized protein</fullName>
    </submittedName>
</protein>
<dbReference type="EMBL" id="KZ613853">
    <property type="protein sequence ID" value="PMD56051.1"/>
    <property type="molecule type" value="Genomic_DNA"/>
</dbReference>
<dbReference type="InParanoid" id="A0A2J6SZ51"/>
<evidence type="ECO:0000313" key="2">
    <source>
        <dbReference type="Proteomes" id="UP000235371"/>
    </source>
</evidence>